<organism evidence="2 3">
    <name type="scientific">Entomospira nematocerorum</name>
    <dbReference type="NCBI Taxonomy" id="2719987"/>
    <lineage>
        <taxon>Bacteria</taxon>
        <taxon>Pseudomonadati</taxon>
        <taxon>Spirochaetota</taxon>
        <taxon>Spirochaetia</taxon>
        <taxon>Spirochaetales</taxon>
        <taxon>Spirochaetaceae</taxon>
        <taxon>Entomospira</taxon>
    </lineage>
</organism>
<feature type="chain" id="PRO_5037745896" description="DUF4292 domain-containing protein" evidence="1">
    <location>
        <begin position="23"/>
        <end position="292"/>
    </location>
</feature>
<keyword evidence="1" id="KW-0732">Signal</keyword>
<protein>
    <recommendedName>
        <fullName evidence="4">DUF4292 domain-containing protein</fullName>
    </recommendedName>
</protein>
<evidence type="ECO:0008006" key="4">
    <source>
        <dbReference type="Google" id="ProtNLM"/>
    </source>
</evidence>
<keyword evidence="3" id="KW-1185">Reference proteome</keyword>
<evidence type="ECO:0000256" key="1">
    <source>
        <dbReference type="SAM" id="SignalP"/>
    </source>
</evidence>
<gene>
    <name evidence="2" type="ORF">HCT46_06030</name>
</gene>
<evidence type="ECO:0000313" key="3">
    <source>
        <dbReference type="Proteomes" id="UP000752013"/>
    </source>
</evidence>
<sequence>MRIRQLWMNIGFAWLLASCASAPKVTKESLQFFPNGADIYLQVNIPGFRSLGKDANKVFRWLPKKNLRTGLDFTGQVSLFLYDETFMLRAIGTYPKSLILGQLRKQAEGVYEEDNEIFTLSISPEISFIKKDAPWQLQIPASGTIYFSNALRYHLAQMRQVTTSQIPVRVQQALQSSKNAVIYIPDISVFQDLDNLTKPLLIPLRRILVVITPKGGKYLSEFFVFFDDDKEREQKLRAQAKFIYSNFANNKSIKHFTYEVMDDGIRFQFEIKHKSIIQLLKMRKQEPKIASI</sequence>
<dbReference type="RefSeq" id="WP_167703879.1">
    <property type="nucleotide sequence ID" value="NZ_CP118168.1"/>
</dbReference>
<dbReference type="Proteomes" id="UP000752013">
    <property type="component" value="Unassembled WGS sequence"/>
</dbReference>
<dbReference type="PROSITE" id="PS51257">
    <property type="entry name" value="PROKAR_LIPOPROTEIN"/>
    <property type="match status" value="1"/>
</dbReference>
<feature type="signal peptide" evidence="1">
    <location>
        <begin position="1"/>
        <end position="22"/>
    </location>
</feature>
<dbReference type="AlphaFoldDB" id="A0A968GHZ1"/>
<dbReference type="EMBL" id="JAATLK010000001">
    <property type="protein sequence ID" value="NIZ47466.1"/>
    <property type="molecule type" value="Genomic_DNA"/>
</dbReference>
<accession>A0A968GHZ1</accession>
<evidence type="ECO:0000313" key="2">
    <source>
        <dbReference type="EMBL" id="NIZ47466.1"/>
    </source>
</evidence>
<proteinExistence type="predicted"/>
<comment type="caution">
    <text evidence="2">The sequence shown here is derived from an EMBL/GenBank/DDBJ whole genome shotgun (WGS) entry which is preliminary data.</text>
</comment>
<reference evidence="2" key="1">
    <citation type="submission" date="2020-03" db="EMBL/GenBank/DDBJ databases">
        <title>Spirochaetal bacteria isolated from arthropods constitute a novel genus Entomospira genus novum within the order Spirochaetales.</title>
        <authorList>
            <person name="Grana-Miraglia L."/>
            <person name="Sikutova S."/>
            <person name="Fingerle V."/>
            <person name="Sing A."/>
            <person name="Castillo-Ramirez S."/>
            <person name="Margos G."/>
            <person name="Rudolf I."/>
        </authorList>
    </citation>
    <scope>NUCLEOTIDE SEQUENCE</scope>
    <source>
        <strain evidence="2">BR208</strain>
    </source>
</reference>
<name>A0A968GHZ1_9SPIO</name>